<organism evidence="2 3">
    <name type="scientific">Planomonospora parontospora</name>
    <dbReference type="NCBI Taxonomy" id="58119"/>
    <lineage>
        <taxon>Bacteria</taxon>
        <taxon>Bacillati</taxon>
        <taxon>Actinomycetota</taxon>
        <taxon>Actinomycetes</taxon>
        <taxon>Streptosporangiales</taxon>
        <taxon>Streptosporangiaceae</taxon>
        <taxon>Planomonospora</taxon>
    </lineage>
</organism>
<dbReference type="Proteomes" id="UP000627984">
    <property type="component" value="Unassembled WGS sequence"/>
</dbReference>
<evidence type="ECO:0000313" key="2">
    <source>
        <dbReference type="EMBL" id="GGK98606.1"/>
    </source>
</evidence>
<proteinExistence type="predicted"/>
<feature type="compositionally biased region" description="Low complexity" evidence="1">
    <location>
        <begin position="26"/>
        <end position="37"/>
    </location>
</feature>
<dbReference type="EMBL" id="BMQD01000043">
    <property type="protein sequence ID" value="GGK98606.1"/>
    <property type="molecule type" value="Genomic_DNA"/>
</dbReference>
<gene>
    <name evidence="2" type="ORF">GCM10010126_67480</name>
</gene>
<comment type="caution">
    <text evidence="2">The sequence shown here is derived from an EMBL/GenBank/DDBJ whole genome shotgun (WGS) entry which is preliminary data.</text>
</comment>
<evidence type="ECO:0000256" key="1">
    <source>
        <dbReference type="SAM" id="MobiDB-lite"/>
    </source>
</evidence>
<feature type="region of interest" description="Disordered" evidence="1">
    <location>
        <begin position="1"/>
        <end position="52"/>
    </location>
</feature>
<evidence type="ECO:0000313" key="3">
    <source>
        <dbReference type="Proteomes" id="UP000627984"/>
    </source>
</evidence>
<sequence length="108" mass="11577">MTDTGGIGGGRRLGCRNGRRQVGQCAATSRSKKAATAGRPLPSAVRASSTGRTAPLQVAAQCGRLRFLRASPPTGILRLTDNDRALDRKTANLWRAGGRFGNCRWQQR</sequence>
<dbReference type="AlphaFoldDB" id="A0AA37BNX2"/>
<accession>A0AA37BNX2</accession>
<protein>
    <submittedName>
        <fullName evidence="2">Uncharacterized protein</fullName>
    </submittedName>
</protein>
<reference evidence="2" key="2">
    <citation type="submission" date="2022-09" db="EMBL/GenBank/DDBJ databases">
        <authorList>
            <person name="Sun Q."/>
            <person name="Ohkuma M."/>
        </authorList>
    </citation>
    <scope>NUCLEOTIDE SEQUENCE</scope>
    <source>
        <strain evidence="2">JCM 3093</strain>
    </source>
</reference>
<feature type="compositionally biased region" description="Gly residues" evidence="1">
    <location>
        <begin position="1"/>
        <end position="12"/>
    </location>
</feature>
<name>A0AA37BNX2_9ACTN</name>
<reference evidence="2" key="1">
    <citation type="journal article" date="2014" name="Int. J. Syst. Evol. Microbiol.">
        <title>Complete genome sequence of Corynebacterium casei LMG S-19264T (=DSM 44701T), isolated from a smear-ripened cheese.</title>
        <authorList>
            <consortium name="US DOE Joint Genome Institute (JGI-PGF)"/>
            <person name="Walter F."/>
            <person name="Albersmeier A."/>
            <person name="Kalinowski J."/>
            <person name="Ruckert C."/>
        </authorList>
    </citation>
    <scope>NUCLEOTIDE SEQUENCE</scope>
    <source>
        <strain evidence="2">JCM 3093</strain>
    </source>
</reference>